<evidence type="ECO:0000313" key="2">
    <source>
        <dbReference type="EMBL" id="MCQ6959283.1"/>
    </source>
</evidence>
<dbReference type="InterPro" id="IPR000595">
    <property type="entry name" value="cNMP-bd_dom"/>
</dbReference>
<dbReference type="InterPro" id="IPR018490">
    <property type="entry name" value="cNMP-bd_dom_sf"/>
</dbReference>
<dbReference type="RefSeq" id="WP_256539467.1">
    <property type="nucleotide sequence ID" value="NZ_JANHOH010000002.1"/>
</dbReference>
<gene>
    <name evidence="2" type="ORF">NPE20_15005</name>
</gene>
<sequence>MFSNALKITGYYSDRDIMLFEKEVKYRQVQKDQVLLINGEIAKSVFFILKGTIYQYNVKSDNEYHIIDLHIENEWFLNHKSFVSQTPSENIIGAFTESNLLELSIESIHYLIGQSSAFLQLNKLFEGATARVYFFDNSLTPLQKYQFIFENKPQLLQKFPLKVIASFLKITPETLSRVREKFAKNKFTS</sequence>
<evidence type="ECO:0000259" key="1">
    <source>
        <dbReference type="Pfam" id="PF00027"/>
    </source>
</evidence>
<comment type="caution">
    <text evidence="2">The sequence shown here is derived from an EMBL/GenBank/DDBJ whole genome shotgun (WGS) entry which is preliminary data.</text>
</comment>
<dbReference type="EMBL" id="JANHOH010000002">
    <property type="protein sequence ID" value="MCQ6959283.1"/>
    <property type="molecule type" value="Genomic_DNA"/>
</dbReference>
<proteinExistence type="predicted"/>
<dbReference type="Gene3D" id="2.60.120.10">
    <property type="entry name" value="Jelly Rolls"/>
    <property type="match status" value="1"/>
</dbReference>
<accession>A0ABT1T3V3</accession>
<feature type="domain" description="Cyclic nucleotide-binding" evidence="1">
    <location>
        <begin position="27"/>
        <end position="112"/>
    </location>
</feature>
<evidence type="ECO:0000313" key="3">
    <source>
        <dbReference type="Proteomes" id="UP001204376"/>
    </source>
</evidence>
<dbReference type="InterPro" id="IPR014710">
    <property type="entry name" value="RmlC-like_jellyroll"/>
</dbReference>
<dbReference type="Pfam" id="PF00027">
    <property type="entry name" value="cNMP_binding"/>
    <property type="match status" value="1"/>
</dbReference>
<organism evidence="2 3">
    <name type="scientific">Mucilaginibacter aquariorum</name>
    <dbReference type="NCBI Taxonomy" id="2967225"/>
    <lineage>
        <taxon>Bacteria</taxon>
        <taxon>Pseudomonadati</taxon>
        <taxon>Bacteroidota</taxon>
        <taxon>Sphingobacteriia</taxon>
        <taxon>Sphingobacteriales</taxon>
        <taxon>Sphingobacteriaceae</taxon>
        <taxon>Mucilaginibacter</taxon>
    </lineage>
</organism>
<keyword evidence="3" id="KW-1185">Reference proteome</keyword>
<protein>
    <submittedName>
        <fullName evidence="2">Crp/Fnr family transcriptional regulator</fullName>
    </submittedName>
</protein>
<dbReference type="SUPFAM" id="SSF51206">
    <property type="entry name" value="cAMP-binding domain-like"/>
    <property type="match status" value="1"/>
</dbReference>
<name>A0ABT1T3V3_9SPHI</name>
<dbReference type="Proteomes" id="UP001204376">
    <property type="component" value="Unassembled WGS sequence"/>
</dbReference>
<reference evidence="2 3" key="1">
    <citation type="submission" date="2022-07" db="EMBL/GenBank/DDBJ databases">
        <title>Mucilaginibacter sp. JC4.</title>
        <authorList>
            <person name="Le V."/>
            <person name="Ko S.-R."/>
            <person name="Ahn C.-Y."/>
            <person name="Oh H.-M."/>
        </authorList>
    </citation>
    <scope>NUCLEOTIDE SEQUENCE [LARGE SCALE GENOMIC DNA]</scope>
    <source>
        <strain evidence="2 3">JC4</strain>
    </source>
</reference>